<evidence type="ECO:0000313" key="1">
    <source>
        <dbReference type="EMBL" id="KAL3566875.1"/>
    </source>
</evidence>
<name>A0ACC4AKY8_POPAL</name>
<comment type="caution">
    <text evidence="1">The sequence shown here is derived from an EMBL/GenBank/DDBJ whole genome shotgun (WGS) entry which is preliminary data.</text>
</comment>
<organism evidence="1 2">
    <name type="scientific">Populus alba</name>
    <name type="common">White poplar</name>
    <dbReference type="NCBI Taxonomy" id="43335"/>
    <lineage>
        <taxon>Eukaryota</taxon>
        <taxon>Viridiplantae</taxon>
        <taxon>Streptophyta</taxon>
        <taxon>Embryophyta</taxon>
        <taxon>Tracheophyta</taxon>
        <taxon>Spermatophyta</taxon>
        <taxon>Magnoliopsida</taxon>
        <taxon>eudicotyledons</taxon>
        <taxon>Gunneridae</taxon>
        <taxon>Pentapetalae</taxon>
        <taxon>rosids</taxon>
        <taxon>fabids</taxon>
        <taxon>Malpighiales</taxon>
        <taxon>Salicaceae</taxon>
        <taxon>Saliceae</taxon>
        <taxon>Populus</taxon>
    </lineage>
</organism>
<keyword evidence="2" id="KW-1185">Reference proteome</keyword>
<evidence type="ECO:0000313" key="2">
    <source>
        <dbReference type="Proteomes" id="UP000309997"/>
    </source>
</evidence>
<proteinExistence type="predicted"/>
<protein>
    <submittedName>
        <fullName evidence="1">Uncharacterized protein</fullName>
    </submittedName>
</protein>
<sequence>MIKRVRLFMRTIAVRRTLTNPVDLLVCLRAIKNNAFQASEYPVVITFEDHPPANLQAKVAEMVTKTIGGMLYCPKIDQLQEFRYPLSLKKNVMILTKPPNEYLETQSRRLSLKIRKDRELNSGFIDDHHEVKTLAVELLMNSRTQLVRNSAQYDELDCSTTRTCRKRCENPKEGIKQSNEEKLDSSRHVYYVTLSVNYDWVTKFIMSNRQL</sequence>
<accession>A0ACC4AKY8</accession>
<reference evidence="1 2" key="1">
    <citation type="journal article" date="2024" name="Plant Biotechnol. J.">
        <title>Genome and CRISPR/Cas9 system of a widespread forest tree (Populus alba) in the world.</title>
        <authorList>
            <person name="Liu Y.J."/>
            <person name="Jiang P.F."/>
            <person name="Han X.M."/>
            <person name="Li X.Y."/>
            <person name="Wang H.M."/>
            <person name="Wang Y.J."/>
            <person name="Wang X.X."/>
            <person name="Zeng Q.Y."/>
        </authorList>
    </citation>
    <scope>NUCLEOTIDE SEQUENCE [LARGE SCALE GENOMIC DNA]</scope>
    <source>
        <strain evidence="2">cv. PAL-ZL1</strain>
    </source>
</reference>
<dbReference type="Proteomes" id="UP000309997">
    <property type="component" value="Unassembled WGS sequence"/>
</dbReference>
<dbReference type="EMBL" id="RCHU02000018">
    <property type="protein sequence ID" value="KAL3566875.1"/>
    <property type="molecule type" value="Genomic_DNA"/>
</dbReference>
<gene>
    <name evidence="1" type="ORF">D5086_032290</name>
</gene>